<gene>
    <name evidence="3" type="ORF">ACA1_149470</name>
</gene>
<dbReference type="GeneID" id="14923738"/>
<name>L8HB80_ACACF</name>
<keyword evidence="4" id="KW-1185">Reference proteome</keyword>
<dbReference type="RefSeq" id="XP_004351556.1">
    <property type="nucleotide sequence ID" value="XM_004351504.1"/>
</dbReference>
<evidence type="ECO:0000313" key="3">
    <source>
        <dbReference type="EMBL" id="ELR22779.1"/>
    </source>
</evidence>
<keyword evidence="2" id="KW-1133">Transmembrane helix</keyword>
<dbReference type="AlphaFoldDB" id="L8HB80"/>
<feature type="transmembrane region" description="Helical" evidence="2">
    <location>
        <begin position="55"/>
        <end position="73"/>
    </location>
</feature>
<dbReference type="VEuPathDB" id="AmoebaDB:ACA1_149470"/>
<dbReference type="EMBL" id="KB007870">
    <property type="protein sequence ID" value="ELR22779.1"/>
    <property type="molecule type" value="Genomic_DNA"/>
</dbReference>
<dbReference type="KEGG" id="acan:ACA1_149470"/>
<keyword evidence="2" id="KW-0472">Membrane</keyword>
<sequence>MAPLTAGALPIIAIMPCACARLSFSGLERVVAAFFIFASTSTAIALTLAFNEWGLLVLAVSYMVAFFLLLVLLPSAPLSIPLEWRQVTPTHFAQTGLTKWRPFKHCCYEKAGNHHHDHSHTKHNEFGGGKGAGERDEVL</sequence>
<feature type="region of interest" description="Disordered" evidence="1">
    <location>
        <begin position="113"/>
        <end position="139"/>
    </location>
</feature>
<evidence type="ECO:0000256" key="1">
    <source>
        <dbReference type="SAM" id="MobiDB-lite"/>
    </source>
</evidence>
<proteinExistence type="predicted"/>
<evidence type="ECO:0000256" key="2">
    <source>
        <dbReference type="SAM" id="Phobius"/>
    </source>
</evidence>
<feature type="transmembrane region" description="Helical" evidence="2">
    <location>
        <begin position="30"/>
        <end position="48"/>
    </location>
</feature>
<evidence type="ECO:0000313" key="4">
    <source>
        <dbReference type="Proteomes" id="UP000011083"/>
    </source>
</evidence>
<organism evidence="3 4">
    <name type="scientific">Acanthamoeba castellanii (strain ATCC 30010 / Neff)</name>
    <dbReference type="NCBI Taxonomy" id="1257118"/>
    <lineage>
        <taxon>Eukaryota</taxon>
        <taxon>Amoebozoa</taxon>
        <taxon>Discosea</taxon>
        <taxon>Longamoebia</taxon>
        <taxon>Centramoebida</taxon>
        <taxon>Acanthamoebidae</taxon>
        <taxon>Acanthamoeba</taxon>
    </lineage>
</organism>
<protein>
    <submittedName>
        <fullName evidence="3">Uncharacterized protein</fullName>
    </submittedName>
</protein>
<dbReference type="Proteomes" id="UP000011083">
    <property type="component" value="Unassembled WGS sequence"/>
</dbReference>
<keyword evidence="2" id="KW-0812">Transmembrane</keyword>
<accession>L8HB80</accession>
<reference evidence="3 4" key="1">
    <citation type="journal article" date="2013" name="Genome Biol.">
        <title>Genome of Acanthamoeba castellanii highlights extensive lateral gene transfer and early evolution of tyrosine kinase signaling.</title>
        <authorList>
            <person name="Clarke M."/>
            <person name="Lohan A.J."/>
            <person name="Liu B."/>
            <person name="Lagkouvardos I."/>
            <person name="Roy S."/>
            <person name="Zafar N."/>
            <person name="Bertelli C."/>
            <person name="Schilde C."/>
            <person name="Kianianmomeni A."/>
            <person name="Burglin T.R."/>
            <person name="Frech C."/>
            <person name="Turcotte B."/>
            <person name="Kopec K.O."/>
            <person name="Synnott J.M."/>
            <person name="Choo C."/>
            <person name="Paponov I."/>
            <person name="Finkler A."/>
            <person name="Soon Heng Tan C."/>
            <person name="Hutchins A.P."/>
            <person name="Weinmeier T."/>
            <person name="Rattei T."/>
            <person name="Chu J.S."/>
            <person name="Gimenez G."/>
            <person name="Irimia M."/>
            <person name="Rigden D.J."/>
            <person name="Fitzpatrick D.A."/>
            <person name="Lorenzo-Morales J."/>
            <person name="Bateman A."/>
            <person name="Chiu C.H."/>
            <person name="Tang P."/>
            <person name="Hegemann P."/>
            <person name="Fromm H."/>
            <person name="Raoult D."/>
            <person name="Greub G."/>
            <person name="Miranda-Saavedra D."/>
            <person name="Chen N."/>
            <person name="Nash P."/>
            <person name="Ginger M.L."/>
            <person name="Horn M."/>
            <person name="Schaap P."/>
            <person name="Caler L."/>
            <person name="Loftus B."/>
        </authorList>
    </citation>
    <scope>NUCLEOTIDE SEQUENCE [LARGE SCALE GENOMIC DNA]</scope>
    <source>
        <strain evidence="3 4">Neff</strain>
    </source>
</reference>